<evidence type="ECO:0000313" key="2">
    <source>
        <dbReference type="EMBL" id="RXF69854.1"/>
    </source>
</evidence>
<dbReference type="AlphaFoldDB" id="A0A4Q0M9M9"/>
<organism evidence="2 3">
    <name type="scientific">Hansschlegelia zhihuaiae</name>
    <dbReference type="NCBI Taxonomy" id="405005"/>
    <lineage>
        <taxon>Bacteria</taxon>
        <taxon>Pseudomonadati</taxon>
        <taxon>Pseudomonadota</taxon>
        <taxon>Alphaproteobacteria</taxon>
        <taxon>Hyphomicrobiales</taxon>
        <taxon>Methylopilaceae</taxon>
        <taxon>Hansschlegelia</taxon>
    </lineage>
</organism>
<gene>
    <name evidence="2" type="ORF">EK403_17885</name>
</gene>
<evidence type="ECO:0000256" key="1">
    <source>
        <dbReference type="SAM" id="Coils"/>
    </source>
</evidence>
<proteinExistence type="predicted"/>
<name>A0A4Q0M9M9_9HYPH</name>
<protein>
    <submittedName>
        <fullName evidence="2">Uncharacterized protein</fullName>
    </submittedName>
</protein>
<reference evidence="2 3" key="1">
    <citation type="submission" date="2018-12" db="EMBL/GenBank/DDBJ databases">
        <title>bacterium Hansschlegelia zhihuaiae S113.</title>
        <authorList>
            <person name="He J."/>
        </authorList>
    </citation>
    <scope>NUCLEOTIDE SEQUENCE [LARGE SCALE GENOMIC DNA]</scope>
    <source>
        <strain evidence="2 3">S 113</strain>
    </source>
</reference>
<dbReference type="OrthoDB" id="7871683at2"/>
<feature type="coiled-coil region" evidence="1">
    <location>
        <begin position="21"/>
        <end position="48"/>
    </location>
</feature>
<evidence type="ECO:0000313" key="3">
    <source>
        <dbReference type="Proteomes" id="UP000289708"/>
    </source>
</evidence>
<dbReference type="EMBL" id="RYFI01000020">
    <property type="protein sequence ID" value="RXF69854.1"/>
    <property type="molecule type" value="Genomic_DNA"/>
</dbReference>
<keyword evidence="1" id="KW-0175">Coiled coil</keyword>
<sequence length="144" mass="16624">MAEQKIMSAKDLRSLMDDIETTNARKAREAAERERKAQEELHDAFMKRELPPDIVERVSTRVRWAAERGEKELLVMRFPSSFCTDQGRAINNADPKWPQTLEGFAKRAYEFYESELKPNGFGLQVEIVDFPRGMPGDVGFTLVW</sequence>
<accession>A0A4Q0M9M9</accession>
<dbReference type="Proteomes" id="UP000289708">
    <property type="component" value="Unassembled WGS sequence"/>
</dbReference>
<keyword evidence="3" id="KW-1185">Reference proteome</keyword>
<comment type="caution">
    <text evidence="2">The sequence shown here is derived from an EMBL/GenBank/DDBJ whole genome shotgun (WGS) entry which is preliminary data.</text>
</comment>